<dbReference type="NCBIfam" id="TIGR00792">
    <property type="entry name" value="gph"/>
    <property type="match status" value="1"/>
</dbReference>
<feature type="transmembrane region" description="Helical" evidence="2">
    <location>
        <begin position="407"/>
        <end position="429"/>
    </location>
</feature>
<dbReference type="InterPro" id="IPR036259">
    <property type="entry name" value="MFS_trans_sf"/>
</dbReference>
<dbReference type="GO" id="GO:0005886">
    <property type="term" value="C:plasma membrane"/>
    <property type="evidence" value="ECO:0007669"/>
    <property type="project" value="TreeGrafter"/>
</dbReference>
<dbReference type="EMBL" id="QWLV01000001">
    <property type="protein sequence ID" value="RHW18857.1"/>
    <property type="molecule type" value="Genomic_DNA"/>
</dbReference>
<dbReference type="InterPro" id="IPR039672">
    <property type="entry name" value="MFS_2"/>
</dbReference>
<dbReference type="RefSeq" id="WP_118862364.1">
    <property type="nucleotide sequence ID" value="NZ_QWLV01000001.1"/>
</dbReference>
<keyword evidence="2" id="KW-1133">Transmembrane helix</keyword>
<dbReference type="AlphaFoldDB" id="A0A396RQH1"/>
<feature type="transmembrane region" description="Helical" evidence="2">
    <location>
        <begin position="298"/>
        <end position="318"/>
    </location>
</feature>
<feature type="transmembrane region" description="Helical" evidence="2">
    <location>
        <begin position="182"/>
        <end position="205"/>
    </location>
</feature>
<evidence type="ECO:0000313" key="4">
    <source>
        <dbReference type="Proteomes" id="UP000266693"/>
    </source>
</evidence>
<dbReference type="GO" id="GO:0006814">
    <property type="term" value="P:sodium ion transport"/>
    <property type="evidence" value="ECO:0007669"/>
    <property type="project" value="InterPro"/>
</dbReference>
<comment type="similarity">
    <text evidence="1">Belongs to the sodium:galactoside symporter (TC 2.A.2) family.</text>
</comment>
<feature type="transmembrane region" description="Helical" evidence="2">
    <location>
        <begin position="82"/>
        <end position="99"/>
    </location>
</feature>
<feature type="transmembrane region" description="Helical" evidence="2">
    <location>
        <begin position="149"/>
        <end position="170"/>
    </location>
</feature>
<keyword evidence="2" id="KW-0472">Membrane</keyword>
<dbReference type="GO" id="GO:0008643">
    <property type="term" value="P:carbohydrate transport"/>
    <property type="evidence" value="ECO:0007669"/>
    <property type="project" value="InterPro"/>
</dbReference>
<dbReference type="Proteomes" id="UP000266693">
    <property type="component" value="Unassembled WGS sequence"/>
</dbReference>
<proteinExistence type="inferred from homology"/>
<gene>
    <name evidence="3" type="ORF">D1610_01535</name>
</gene>
<feature type="transmembrane region" description="Helical" evidence="2">
    <location>
        <begin position="42"/>
        <end position="61"/>
    </location>
</feature>
<dbReference type="GO" id="GO:0015293">
    <property type="term" value="F:symporter activity"/>
    <property type="evidence" value="ECO:0007669"/>
    <property type="project" value="InterPro"/>
</dbReference>
<feature type="transmembrane region" description="Helical" evidence="2">
    <location>
        <begin position="233"/>
        <end position="259"/>
    </location>
</feature>
<dbReference type="PANTHER" id="PTHR11328">
    <property type="entry name" value="MAJOR FACILITATOR SUPERFAMILY DOMAIN-CONTAINING PROTEIN"/>
    <property type="match status" value="1"/>
</dbReference>
<keyword evidence="4" id="KW-1185">Reference proteome</keyword>
<dbReference type="InterPro" id="IPR001927">
    <property type="entry name" value="Na/Gal_symport"/>
</dbReference>
<accession>A0A396RQH1</accession>
<organism evidence="3 4">
    <name type="scientific">Sphingomonas gilva</name>
    <dbReference type="NCBI Taxonomy" id="2305907"/>
    <lineage>
        <taxon>Bacteria</taxon>
        <taxon>Pseudomonadati</taxon>
        <taxon>Pseudomonadota</taxon>
        <taxon>Alphaproteobacteria</taxon>
        <taxon>Sphingomonadales</taxon>
        <taxon>Sphingomonadaceae</taxon>
        <taxon>Sphingomonas</taxon>
    </lineage>
</organism>
<dbReference type="PANTHER" id="PTHR11328:SF24">
    <property type="entry name" value="MAJOR FACILITATOR SUPERFAMILY (MFS) PROFILE DOMAIN-CONTAINING PROTEIN"/>
    <property type="match status" value="1"/>
</dbReference>
<dbReference type="Gene3D" id="1.20.1250.20">
    <property type="entry name" value="MFS general substrate transporter like domains"/>
    <property type="match status" value="2"/>
</dbReference>
<keyword evidence="2" id="KW-0812">Transmembrane</keyword>
<evidence type="ECO:0000313" key="3">
    <source>
        <dbReference type="EMBL" id="RHW18857.1"/>
    </source>
</evidence>
<dbReference type="CDD" id="cd17332">
    <property type="entry name" value="MFS_MelB_like"/>
    <property type="match status" value="1"/>
</dbReference>
<feature type="transmembrane region" description="Helical" evidence="2">
    <location>
        <begin position="324"/>
        <end position="343"/>
    </location>
</feature>
<feature type="transmembrane region" description="Helical" evidence="2">
    <location>
        <begin position="271"/>
        <end position="289"/>
    </location>
</feature>
<reference evidence="3 4" key="1">
    <citation type="submission" date="2018-08" db="EMBL/GenBank/DDBJ databases">
        <title>The multiple taxonomic identification of Sphingomonas gilva.</title>
        <authorList>
            <person name="Zhu D."/>
            <person name="Zheng S."/>
        </authorList>
    </citation>
    <scope>NUCLEOTIDE SEQUENCE [LARGE SCALE GENOMIC DNA]</scope>
    <source>
        <strain evidence="3 4">ZDH117</strain>
    </source>
</reference>
<feature type="transmembrane region" description="Helical" evidence="2">
    <location>
        <begin position="105"/>
        <end position="128"/>
    </location>
</feature>
<sequence>MAEHKLSTAKKIGFTLGDYASNLYWQSMSIFLMFFYTDAVGLSAATAGLIYMIASIVDALADPVMGSIADRTRTRRGRYRPYILFGCVPLALSFVLLYWRPPIEGLWLTLWMMLSHIIFRFAYTAVTIPYTSLNARLTSSSDERSTIAGYRMIFGVLAASTVSLCTLPLVTRFGGAVNSAEGFTWAAVAFAVVATAIYPLVYYIVREPEEPETEEPKLGFAGHWRAIAPNRAFWVLILCTCVAFIGAVAVGDAMIYYFRYYLNDAAAVGDAYAAMSIVGLVAIPAWVWVTKFIGKRNVWFAASLWGLACLAFFALVDIRSTGAMTAWLTVQSVGALGLSFTFWSMLPDTIEYGEWRTGVRTESFIFGLFQFFLKVALGVGTGLFGVLFDWVGYRANVAQSPETLAGLKWIIVVLPAIGTALGALFMLLYPLRKGTHESIVEQLAARQRAEPDMLNPSPAS</sequence>
<comment type="caution">
    <text evidence="3">The sequence shown here is derived from an EMBL/GenBank/DDBJ whole genome shotgun (WGS) entry which is preliminary data.</text>
</comment>
<feature type="transmembrane region" description="Helical" evidence="2">
    <location>
        <begin position="364"/>
        <end position="387"/>
    </location>
</feature>
<name>A0A396RQH1_9SPHN</name>
<feature type="transmembrane region" description="Helical" evidence="2">
    <location>
        <begin position="12"/>
        <end position="36"/>
    </location>
</feature>
<dbReference type="Pfam" id="PF13347">
    <property type="entry name" value="MFS_2"/>
    <property type="match status" value="1"/>
</dbReference>
<protein>
    <submittedName>
        <fullName evidence="3">MFS transporter</fullName>
    </submittedName>
</protein>
<dbReference type="SUPFAM" id="SSF103473">
    <property type="entry name" value="MFS general substrate transporter"/>
    <property type="match status" value="1"/>
</dbReference>
<evidence type="ECO:0000256" key="2">
    <source>
        <dbReference type="SAM" id="Phobius"/>
    </source>
</evidence>
<dbReference type="OrthoDB" id="9764596at2"/>
<evidence type="ECO:0000256" key="1">
    <source>
        <dbReference type="ARBA" id="ARBA00009617"/>
    </source>
</evidence>